<feature type="binding site" evidence="11">
    <location>
        <position position="145"/>
    </location>
    <ligand>
        <name>Mn(2+)</name>
        <dbReference type="ChEBI" id="CHEBI:29035"/>
        <label>1</label>
    </ligand>
</feature>
<evidence type="ECO:0000256" key="7">
    <source>
        <dbReference type="ARBA" id="ARBA00023211"/>
    </source>
</evidence>
<feature type="binding site" evidence="10">
    <location>
        <begin position="298"/>
        <end position="301"/>
    </location>
    <ligand>
        <name>GMP</name>
        <dbReference type="ChEBI" id="CHEBI:58115"/>
    </ligand>
</feature>
<protein>
    <recommendedName>
        <fullName evidence="1">3'-phosphate/5'-hydroxy nucleic acid ligase</fullName>
        <ecNumber evidence="1">6.5.1.8</ecNumber>
    </recommendedName>
</protein>
<dbReference type="InterPro" id="IPR052915">
    <property type="entry name" value="RtcB-like"/>
</dbReference>
<dbReference type="GO" id="GO:0003909">
    <property type="term" value="F:DNA ligase activity"/>
    <property type="evidence" value="ECO:0007669"/>
    <property type="project" value="TreeGrafter"/>
</dbReference>
<evidence type="ECO:0000256" key="9">
    <source>
        <dbReference type="PIRSR" id="PIRSR601233-1"/>
    </source>
</evidence>
<dbReference type="EMBL" id="PDBW01000001">
    <property type="protein sequence ID" value="PFH03267.1"/>
    <property type="molecule type" value="Genomic_DNA"/>
</dbReference>
<evidence type="ECO:0000256" key="10">
    <source>
        <dbReference type="PIRSR" id="PIRSR601233-2"/>
    </source>
</evidence>
<dbReference type="GeneID" id="35804012"/>
<feature type="binding site" evidence="10">
    <location>
        <position position="305"/>
    </location>
    <ligand>
        <name>GMP</name>
        <dbReference type="ChEBI" id="CHEBI:58115"/>
    </ligand>
</feature>
<dbReference type="RefSeq" id="WP_003512380.1">
    <property type="nucleotide sequence ID" value="NZ_CP013828.1"/>
</dbReference>
<feature type="binding site" evidence="11">
    <location>
        <position position="72"/>
    </location>
    <ligand>
        <name>Mn(2+)</name>
        <dbReference type="ChEBI" id="CHEBI:29035"/>
        <label>1</label>
    </ligand>
</feature>
<organism evidence="12 13">
    <name type="scientific">Acetivibrio thermocellus AD2</name>
    <dbReference type="NCBI Taxonomy" id="1138384"/>
    <lineage>
        <taxon>Bacteria</taxon>
        <taxon>Bacillati</taxon>
        <taxon>Bacillota</taxon>
        <taxon>Clostridia</taxon>
        <taxon>Eubacteriales</taxon>
        <taxon>Oscillospiraceae</taxon>
        <taxon>Acetivibrio</taxon>
    </lineage>
</organism>
<dbReference type="GO" id="GO:0042245">
    <property type="term" value="P:RNA repair"/>
    <property type="evidence" value="ECO:0007669"/>
    <property type="project" value="UniProtKB-KW"/>
</dbReference>
<gene>
    <name evidence="12" type="ORF">M972_112069</name>
</gene>
<dbReference type="Gene3D" id="3.90.1860.10">
    <property type="entry name" value="tRNA-splicing ligase RtcB"/>
    <property type="match status" value="1"/>
</dbReference>
<dbReference type="AlphaFoldDB" id="A0AB36TH76"/>
<dbReference type="GO" id="GO:0005525">
    <property type="term" value="F:GTP binding"/>
    <property type="evidence" value="ECO:0007669"/>
    <property type="project" value="UniProtKB-KW"/>
</dbReference>
<sequence>MIEIKGKYNTAKVFTNNVEPEAMAQILELCNQEFVKDSVIRIMPDTHAGAGCTIGTTMTIDDKIVPNLVGVDIGCGMETIKLKNKNIELSKLDKVIHEFIPSGFDIRKKEHPYVRNINLDELLCKKHVDINRAKLSIGTLGGGNHFIEVNKDSEGNLYLVVHSGSRHLGKQVAEYYQELGYKELVKNTEVIKEIIAKLKAEGREKEIEKEIKKIKPPNISKQLAYVQGKSYEDYLADMKLVQKFAVLNRKAIVDEIVRRMNFKIEEQFTTIHNYIDLDSMILRKGAISARKGERVLIPINMRDGSLICIGKGNKDWNYSAPHGAGRLMSRAKAKEVITLKEFKESMKGIYSTTVNKSTIDECPMAYKPMEEIIENIQDTVEIVDIIKPIYNFKAAE</sequence>
<evidence type="ECO:0000256" key="1">
    <source>
        <dbReference type="ARBA" id="ARBA00012726"/>
    </source>
</evidence>
<evidence type="ECO:0000256" key="4">
    <source>
        <dbReference type="ARBA" id="ARBA00022741"/>
    </source>
</evidence>
<evidence type="ECO:0000313" key="12">
    <source>
        <dbReference type="EMBL" id="PFH03267.1"/>
    </source>
</evidence>
<feature type="binding site" evidence="11">
    <location>
        <position position="162"/>
    </location>
    <ligand>
        <name>Mn(2+)</name>
        <dbReference type="ChEBI" id="CHEBI:29035"/>
        <label>2</label>
    </ligand>
</feature>
<accession>A0AB36TH76</accession>
<feature type="binding site" evidence="10">
    <location>
        <begin position="144"/>
        <end position="148"/>
    </location>
    <ligand>
        <name>GMP</name>
        <dbReference type="ChEBI" id="CHEBI:58115"/>
    </ligand>
</feature>
<name>A0AB36TH76_ACETH</name>
<keyword evidence="7 11" id="KW-0464">Manganese</keyword>
<dbReference type="GO" id="GO:0006281">
    <property type="term" value="P:DNA repair"/>
    <property type="evidence" value="ECO:0007669"/>
    <property type="project" value="TreeGrafter"/>
</dbReference>
<evidence type="ECO:0000256" key="2">
    <source>
        <dbReference type="ARBA" id="ARBA00022598"/>
    </source>
</evidence>
<proteinExistence type="predicted"/>
<keyword evidence="2 12" id="KW-0436">Ligase</keyword>
<dbReference type="GO" id="GO:0006396">
    <property type="term" value="P:RNA processing"/>
    <property type="evidence" value="ECO:0007669"/>
    <property type="project" value="InterPro"/>
</dbReference>
<reference evidence="12 13" key="1">
    <citation type="submission" date="2017-09" db="EMBL/GenBank/DDBJ databases">
        <title>Evaluation of Pacific Biosciences Sequencing Technology to Finishing C. thermocellum Genome Sequences.</title>
        <authorList>
            <person name="Brown S."/>
        </authorList>
    </citation>
    <scope>NUCLEOTIDE SEQUENCE [LARGE SCALE GENOMIC DNA]</scope>
    <source>
        <strain evidence="12 13">AD2</strain>
    </source>
</reference>
<keyword evidence="5" id="KW-0692">RNA repair</keyword>
<dbReference type="EC" id="6.5.1.8" evidence="1"/>
<evidence type="ECO:0000256" key="5">
    <source>
        <dbReference type="ARBA" id="ARBA00022800"/>
    </source>
</evidence>
<dbReference type="Pfam" id="PF01139">
    <property type="entry name" value="RtcB"/>
    <property type="match status" value="2"/>
</dbReference>
<evidence type="ECO:0000256" key="6">
    <source>
        <dbReference type="ARBA" id="ARBA00023134"/>
    </source>
</evidence>
<feature type="active site" description="GMP-histidine intermediate" evidence="9">
    <location>
        <position position="322"/>
    </location>
</feature>
<dbReference type="Proteomes" id="UP000223596">
    <property type="component" value="Unassembled WGS sequence"/>
</dbReference>
<dbReference type="InterPro" id="IPR036025">
    <property type="entry name" value="RtcB-like_sf"/>
</dbReference>
<keyword evidence="3 11" id="KW-0479">Metal-binding</keyword>
<feature type="binding site" evidence="10">
    <location>
        <begin position="272"/>
        <end position="273"/>
    </location>
    <ligand>
        <name>GMP</name>
        <dbReference type="ChEBI" id="CHEBI:58115"/>
    </ligand>
</feature>
<evidence type="ECO:0000256" key="11">
    <source>
        <dbReference type="PIRSR" id="PIRSR601233-3"/>
    </source>
</evidence>
<dbReference type="PANTHER" id="PTHR43749">
    <property type="entry name" value="RNA-SPLICING LIGASE RTCB"/>
    <property type="match status" value="1"/>
</dbReference>
<keyword evidence="6 10" id="KW-0342">GTP-binding</keyword>
<comment type="cofactor">
    <cofactor evidence="11">
        <name>Mn(2+)</name>
        <dbReference type="ChEBI" id="CHEBI:29035"/>
    </cofactor>
    <text evidence="11">Binds 2 manganese ions per subunit.</text>
</comment>
<dbReference type="InterPro" id="IPR001233">
    <property type="entry name" value="RtcB"/>
</dbReference>
<evidence type="ECO:0000313" key="13">
    <source>
        <dbReference type="Proteomes" id="UP000223596"/>
    </source>
</evidence>
<evidence type="ECO:0000256" key="3">
    <source>
        <dbReference type="ARBA" id="ARBA00022723"/>
    </source>
</evidence>
<evidence type="ECO:0000256" key="8">
    <source>
        <dbReference type="ARBA" id="ARBA00047746"/>
    </source>
</evidence>
<feature type="binding site" evidence="10">
    <location>
        <begin position="322"/>
        <end position="325"/>
    </location>
    <ligand>
        <name>GMP</name>
        <dbReference type="ChEBI" id="CHEBI:58115"/>
    </ligand>
</feature>
<dbReference type="GO" id="GO:0030145">
    <property type="term" value="F:manganese ion binding"/>
    <property type="evidence" value="ECO:0007669"/>
    <property type="project" value="TreeGrafter"/>
</dbReference>
<keyword evidence="4 10" id="KW-0547">Nucleotide-binding</keyword>
<dbReference type="GO" id="GO:0170057">
    <property type="term" value="F:RNA ligase (GTP) activity"/>
    <property type="evidence" value="ECO:0007669"/>
    <property type="project" value="UniProtKB-EC"/>
</dbReference>
<dbReference type="PANTHER" id="PTHR43749:SF2">
    <property type="entry name" value="RNA-SPLICING LIGASE RTCB"/>
    <property type="match status" value="1"/>
</dbReference>
<comment type="catalytic activity">
    <reaction evidence="8">
        <text>a 3'-end 3'-phospho-ribonucleotide-RNA + a 5'-end dephospho-ribonucleoside-RNA + GTP = a ribonucleotidyl-ribonucleotide-RNA + GMP + diphosphate</text>
        <dbReference type="Rhea" id="RHEA:68076"/>
        <dbReference type="Rhea" id="RHEA-COMP:10463"/>
        <dbReference type="Rhea" id="RHEA-COMP:13936"/>
        <dbReference type="Rhea" id="RHEA-COMP:17355"/>
        <dbReference type="ChEBI" id="CHEBI:33019"/>
        <dbReference type="ChEBI" id="CHEBI:37565"/>
        <dbReference type="ChEBI" id="CHEBI:58115"/>
        <dbReference type="ChEBI" id="CHEBI:83062"/>
        <dbReference type="ChEBI" id="CHEBI:138284"/>
        <dbReference type="ChEBI" id="CHEBI:173118"/>
        <dbReference type="EC" id="6.5.1.8"/>
    </reaction>
</comment>
<comment type="caution">
    <text evidence="12">The sequence shown here is derived from an EMBL/GenBank/DDBJ whole genome shotgun (WGS) entry which is preliminary data.</text>
</comment>
<dbReference type="SUPFAM" id="SSF103365">
    <property type="entry name" value="Hypothetical protein PH1602"/>
    <property type="match status" value="1"/>
</dbReference>
<feature type="binding site" evidence="11">
    <location>
        <position position="272"/>
    </location>
    <ligand>
        <name>Mn(2+)</name>
        <dbReference type="ChEBI" id="CHEBI:29035"/>
        <label>2</label>
    </ligand>
</feature>